<gene>
    <name evidence="1" type="ORF">SAMN05720606_13320</name>
</gene>
<evidence type="ECO:0008006" key="3">
    <source>
        <dbReference type="Google" id="ProtNLM"/>
    </source>
</evidence>
<dbReference type="EMBL" id="FMVM01000033">
    <property type="protein sequence ID" value="SCZ14632.1"/>
    <property type="molecule type" value="Genomic_DNA"/>
</dbReference>
<evidence type="ECO:0000313" key="1">
    <source>
        <dbReference type="EMBL" id="SCZ14632.1"/>
    </source>
</evidence>
<dbReference type="Proteomes" id="UP000198538">
    <property type="component" value="Unassembled WGS sequence"/>
</dbReference>
<reference evidence="2" key="1">
    <citation type="submission" date="2016-10" db="EMBL/GenBank/DDBJ databases">
        <authorList>
            <person name="Varghese N."/>
            <person name="Submissions S."/>
        </authorList>
    </citation>
    <scope>NUCLEOTIDE SEQUENCE [LARGE SCALE GENOMIC DNA]</scope>
    <source>
        <strain evidence="2">BL9</strain>
    </source>
</reference>
<evidence type="ECO:0000313" key="2">
    <source>
        <dbReference type="Proteomes" id="UP000198538"/>
    </source>
</evidence>
<keyword evidence="2" id="KW-1185">Reference proteome</keyword>
<dbReference type="STRING" id="582692.SAMN05720606_13320"/>
<organism evidence="1 2">
    <name type="scientific">Paenibacillus polysaccharolyticus</name>
    <dbReference type="NCBI Taxonomy" id="582692"/>
    <lineage>
        <taxon>Bacteria</taxon>
        <taxon>Bacillati</taxon>
        <taxon>Bacillota</taxon>
        <taxon>Bacilli</taxon>
        <taxon>Bacillales</taxon>
        <taxon>Paenibacillaceae</taxon>
        <taxon>Paenibacillus</taxon>
    </lineage>
</organism>
<sequence length="119" mass="13574">MSVRRLDSPKPIIEIVWEGIVSPEQVEHVNTEIERIAPELGNAFDVLVDMRNLKAFPQDTKDKMVAHQKRAKELGMKRASVAVGGAIAKMQLNRISKESEHQTEFQWETYDEALAFLLK</sequence>
<dbReference type="RefSeq" id="WP_090924980.1">
    <property type="nucleotide sequence ID" value="NZ_FMVM01000033.1"/>
</dbReference>
<protein>
    <recommendedName>
        <fullName evidence="3">SpoIIAA-like</fullName>
    </recommendedName>
</protein>
<name>A0A1G5LP37_9BACL</name>
<proteinExistence type="predicted"/>
<dbReference type="AlphaFoldDB" id="A0A1G5LP37"/>
<accession>A0A1G5LP37</accession>